<evidence type="ECO:0000256" key="7">
    <source>
        <dbReference type="ARBA" id="ARBA00022777"/>
    </source>
</evidence>
<dbReference type="SUPFAM" id="SSF158472">
    <property type="entry name" value="HAMP domain-like"/>
    <property type="match status" value="1"/>
</dbReference>
<name>K6QFH0_9FIRM</name>
<dbReference type="CDD" id="cd00075">
    <property type="entry name" value="HATPase"/>
    <property type="match status" value="1"/>
</dbReference>
<evidence type="ECO:0000256" key="10">
    <source>
        <dbReference type="ARBA" id="ARBA00023136"/>
    </source>
</evidence>
<dbReference type="SMART" id="SM00387">
    <property type="entry name" value="HATPase_c"/>
    <property type="match status" value="1"/>
</dbReference>
<feature type="region of interest" description="Disordered" evidence="11">
    <location>
        <begin position="473"/>
        <end position="521"/>
    </location>
</feature>
<dbReference type="PANTHER" id="PTHR45436">
    <property type="entry name" value="SENSOR HISTIDINE KINASE YKOH"/>
    <property type="match status" value="1"/>
</dbReference>
<evidence type="ECO:0000256" key="9">
    <source>
        <dbReference type="ARBA" id="ARBA00023012"/>
    </source>
</evidence>
<dbReference type="Gene3D" id="6.10.340.10">
    <property type="match status" value="1"/>
</dbReference>
<keyword evidence="8 12" id="KW-1133">Transmembrane helix</keyword>
<dbReference type="Gene3D" id="1.10.287.130">
    <property type="match status" value="1"/>
</dbReference>
<dbReference type="InterPro" id="IPR004358">
    <property type="entry name" value="Sig_transdc_His_kin-like_C"/>
</dbReference>
<evidence type="ECO:0000256" key="3">
    <source>
        <dbReference type="ARBA" id="ARBA00012438"/>
    </source>
</evidence>
<reference evidence="15" key="1">
    <citation type="submission" date="2010-10" db="EMBL/GenBank/DDBJ databases">
        <authorList>
            <consortium name="US DOE Joint Genome Institute (JGI-PGF)"/>
            <person name="Lucas S."/>
            <person name="Copeland A."/>
            <person name="Lapidus A."/>
            <person name="Bruce D."/>
            <person name="Goodwin L."/>
            <person name="Pitluck S."/>
            <person name="Kyrpides N."/>
            <person name="Mavromatis K."/>
            <person name="Detter J.C."/>
            <person name="Han C."/>
            <person name="Land M."/>
            <person name="Hauser L."/>
            <person name="Markowitz V."/>
            <person name="Cheng J.-F."/>
            <person name="Hugenholtz P."/>
            <person name="Woyke T."/>
            <person name="Wu D."/>
            <person name="Pukall R."/>
            <person name="Wahrenburg C."/>
            <person name="Brambilla E."/>
            <person name="Klenk H.-P."/>
            <person name="Eisen J.A."/>
        </authorList>
    </citation>
    <scope>NUCLEOTIDE SEQUENCE [LARGE SCALE GENOMIC DNA]</scope>
    <source>
        <strain evidence="15">DSM 13965</strain>
    </source>
</reference>
<evidence type="ECO:0000256" key="1">
    <source>
        <dbReference type="ARBA" id="ARBA00000085"/>
    </source>
</evidence>
<feature type="compositionally biased region" description="Gly residues" evidence="11">
    <location>
        <begin position="512"/>
        <end position="521"/>
    </location>
</feature>
<dbReference type="OrthoDB" id="9762826at2"/>
<dbReference type="Proteomes" id="UP000005710">
    <property type="component" value="Unassembled WGS sequence"/>
</dbReference>
<evidence type="ECO:0000256" key="2">
    <source>
        <dbReference type="ARBA" id="ARBA00004370"/>
    </source>
</evidence>
<dbReference type="InterPro" id="IPR003661">
    <property type="entry name" value="HisK_dim/P_dom"/>
</dbReference>
<dbReference type="eggNOG" id="COG2205">
    <property type="taxonomic scope" value="Bacteria"/>
</dbReference>
<dbReference type="InterPro" id="IPR050428">
    <property type="entry name" value="TCS_sensor_his_kinase"/>
</dbReference>
<dbReference type="GO" id="GO:0005886">
    <property type="term" value="C:plasma membrane"/>
    <property type="evidence" value="ECO:0007669"/>
    <property type="project" value="TreeGrafter"/>
</dbReference>
<reference evidence="15" key="2">
    <citation type="submission" date="2012-10" db="EMBL/GenBank/DDBJ databases">
        <title>Improved high-quality draft of Thermaerobacter subterraneus C21, DSM 13965.</title>
        <authorList>
            <consortium name="DOE Joint Genome Institute"/>
            <person name="Eisen J."/>
            <person name="Huntemann M."/>
            <person name="Wei C.-L."/>
            <person name="Han J."/>
            <person name="Detter J.C."/>
            <person name="Han C."/>
            <person name="Tapia R."/>
            <person name="Chen A."/>
            <person name="Kyrpides N."/>
            <person name="Mavromatis K."/>
            <person name="Markowitz V."/>
            <person name="Szeto E."/>
            <person name="Ivanova N."/>
            <person name="Mikhailova N."/>
            <person name="Ovchinnikova G."/>
            <person name="Pagani I."/>
            <person name="Pati A."/>
            <person name="Goodwin L."/>
            <person name="Nordberg H.P."/>
            <person name="Cantor M.N."/>
            <person name="Hua S.X."/>
            <person name="Woyke T."/>
            <person name="Eisen J."/>
            <person name="Klenk H.-P."/>
        </authorList>
    </citation>
    <scope>NUCLEOTIDE SEQUENCE [LARGE SCALE GENOMIC DNA]</scope>
    <source>
        <strain evidence="15">DSM 13965</strain>
    </source>
</reference>
<dbReference type="PROSITE" id="PS50885">
    <property type="entry name" value="HAMP"/>
    <property type="match status" value="1"/>
</dbReference>
<protein>
    <recommendedName>
        <fullName evidence="3">histidine kinase</fullName>
        <ecNumber evidence="3">2.7.13.3</ecNumber>
    </recommendedName>
</protein>
<dbReference type="PROSITE" id="PS50109">
    <property type="entry name" value="HIS_KIN"/>
    <property type="match status" value="1"/>
</dbReference>
<dbReference type="EMBL" id="AENY02000002">
    <property type="protein sequence ID" value="EKP95761.1"/>
    <property type="molecule type" value="Genomic_DNA"/>
</dbReference>
<evidence type="ECO:0000256" key="6">
    <source>
        <dbReference type="ARBA" id="ARBA00022692"/>
    </source>
</evidence>
<dbReference type="HOGENOM" id="CLU_000445_89_6_9"/>
<evidence type="ECO:0000256" key="8">
    <source>
        <dbReference type="ARBA" id="ARBA00022989"/>
    </source>
</evidence>
<keyword evidence="5" id="KW-0808">Transferase</keyword>
<dbReference type="CDD" id="cd00082">
    <property type="entry name" value="HisKA"/>
    <property type="match status" value="1"/>
</dbReference>
<dbReference type="InterPro" id="IPR036890">
    <property type="entry name" value="HATPase_C_sf"/>
</dbReference>
<dbReference type="STRING" id="867903.ThesuDRAFT_01521"/>
<evidence type="ECO:0000313" key="15">
    <source>
        <dbReference type="EMBL" id="EKP95761.1"/>
    </source>
</evidence>
<dbReference type="InterPro" id="IPR005467">
    <property type="entry name" value="His_kinase_dom"/>
</dbReference>
<accession>K6QFH0</accession>
<comment type="subcellular location">
    <subcellularLocation>
        <location evidence="2">Membrane</location>
    </subcellularLocation>
</comment>
<dbReference type="Pfam" id="PF00672">
    <property type="entry name" value="HAMP"/>
    <property type="match status" value="1"/>
</dbReference>
<dbReference type="GO" id="GO:0000155">
    <property type="term" value="F:phosphorelay sensor kinase activity"/>
    <property type="evidence" value="ECO:0007669"/>
    <property type="project" value="InterPro"/>
</dbReference>
<feature type="domain" description="HAMP" evidence="14">
    <location>
        <begin position="191"/>
        <end position="243"/>
    </location>
</feature>
<dbReference type="FunFam" id="3.30.565.10:FF:000006">
    <property type="entry name" value="Sensor histidine kinase WalK"/>
    <property type="match status" value="1"/>
</dbReference>
<keyword evidence="4" id="KW-0597">Phosphoprotein</keyword>
<comment type="caution">
    <text evidence="15">The sequence shown here is derived from an EMBL/GenBank/DDBJ whole genome shotgun (WGS) entry which is preliminary data.</text>
</comment>
<dbReference type="Pfam" id="PF00512">
    <property type="entry name" value="HisKA"/>
    <property type="match status" value="1"/>
</dbReference>
<evidence type="ECO:0000313" key="16">
    <source>
        <dbReference type="Proteomes" id="UP000005710"/>
    </source>
</evidence>
<proteinExistence type="predicted"/>
<dbReference type="EC" id="2.7.13.3" evidence="3"/>
<dbReference type="CDD" id="cd06225">
    <property type="entry name" value="HAMP"/>
    <property type="match status" value="1"/>
</dbReference>
<evidence type="ECO:0000259" key="13">
    <source>
        <dbReference type="PROSITE" id="PS50109"/>
    </source>
</evidence>
<dbReference type="SMART" id="SM00304">
    <property type="entry name" value="HAMP"/>
    <property type="match status" value="1"/>
</dbReference>
<dbReference type="InterPro" id="IPR003660">
    <property type="entry name" value="HAMP_dom"/>
</dbReference>
<evidence type="ECO:0000256" key="5">
    <source>
        <dbReference type="ARBA" id="ARBA00022679"/>
    </source>
</evidence>
<dbReference type="InterPro" id="IPR036097">
    <property type="entry name" value="HisK_dim/P_sf"/>
</dbReference>
<dbReference type="InterPro" id="IPR003594">
    <property type="entry name" value="HATPase_dom"/>
</dbReference>
<dbReference type="AlphaFoldDB" id="K6QFH0"/>
<evidence type="ECO:0000259" key="14">
    <source>
        <dbReference type="PROSITE" id="PS50885"/>
    </source>
</evidence>
<feature type="transmembrane region" description="Helical" evidence="12">
    <location>
        <begin position="167"/>
        <end position="189"/>
    </location>
</feature>
<keyword evidence="16" id="KW-1185">Reference proteome</keyword>
<dbReference type="Pfam" id="PF02518">
    <property type="entry name" value="HATPase_c"/>
    <property type="match status" value="1"/>
</dbReference>
<keyword evidence="7 15" id="KW-0418">Kinase</keyword>
<evidence type="ECO:0000256" key="11">
    <source>
        <dbReference type="SAM" id="MobiDB-lite"/>
    </source>
</evidence>
<dbReference type="SUPFAM" id="SSF55874">
    <property type="entry name" value="ATPase domain of HSP90 chaperone/DNA topoisomerase II/histidine kinase"/>
    <property type="match status" value="1"/>
</dbReference>
<dbReference type="RefSeq" id="WP_006903793.1">
    <property type="nucleotide sequence ID" value="NZ_JH976535.1"/>
</dbReference>
<organism evidence="15 16">
    <name type="scientific">Thermaerobacter subterraneus DSM 13965</name>
    <dbReference type="NCBI Taxonomy" id="867903"/>
    <lineage>
        <taxon>Bacteria</taxon>
        <taxon>Bacillati</taxon>
        <taxon>Bacillota</taxon>
        <taxon>Clostridia</taxon>
        <taxon>Eubacteriales</taxon>
        <taxon>Clostridiales Family XVII. Incertae Sedis</taxon>
        <taxon>Thermaerobacter</taxon>
    </lineage>
</organism>
<dbReference type="SMART" id="SM00388">
    <property type="entry name" value="HisKA"/>
    <property type="match status" value="1"/>
</dbReference>
<gene>
    <name evidence="15" type="ORF">ThesuDRAFT_01521</name>
</gene>
<evidence type="ECO:0000256" key="12">
    <source>
        <dbReference type="SAM" id="Phobius"/>
    </source>
</evidence>
<feature type="domain" description="Histidine kinase" evidence="13">
    <location>
        <begin position="258"/>
        <end position="476"/>
    </location>
</feature>
<dbReference type="PANTHER" id="PTHR45436:SF5">
    <property type="entry name" value="SENSOR HISTIDINE KINASE TRCS"/>
    <property type="match status" value="1"/>
</dbReference>
<keyword evidence="9" id="KW-0902">Two-component regulatory system</keyword>
<dbReference type="SUPFAM" id="SSF47384">
    <property type="entry name" value="Homodimeric domain of signal transducing histidine kinase"/>
    <property type="match status" value="1"/>
</dbReference>
<keyword evidence="6 12" id="KW-0812">Transmembrane</keyword>
<sequence>MRLAWRMALVYASILVAVALLLLVGAPALTERAMVDALGPVLLRQARSVVALLDVQAFPGLPATYLADLAAVRLSRLYVDGEVLVVDPAGRIRWNSATLVGDLEGWQLAPEVIRGIRAPGYGVREILANVPAVVAVAPIPVPGGQGSLGTVVVFRPLRELGGVRREIGTWLALGTGAAVAVALAAGWAVGYRMVRRLAAIQEAAAALAAGDLSRRLRVAGRDEIAGLAAGFNHMAERIEGLVGELRRSQALRRAMLATISHELRTPVTVIRGLGEALRDGLVEAGPAARRQAGQIVAEAERLGRLIDDLFQLAQIETGQLDLRLERFAAGPWLEERATALEALVRERGARWQVRVDPGLAGAWLEADPHRLAQVLGNLVDNAARHAGPEGQVRLDAVLVPGGIRIEVADNGPGIDPADLPRIFEPFYRGREAARSRGAGLGLSIVRALVEAHGGRVGVESAPGQGTRLWFVLPRAPEPRGGSRAPESRGGRSPGAEARSVGAEESGAVTGSPGDGAGAPGG</sequence>
<dbReference type="PRINTS" id="PR00344">
    <property type="entry name" value="BCTRLSENSOR"/>
</dbReference>
<comment type="catalytic activity">
    <reaction evidence="1">
        <text>ATP + protein L-histidine = ADP + protein N-phospho-L-histidine.</text>
        <dbReference type="EC" id="2.7.13.3"/>
    </reaction>
</comment>
<keyword evidence="10 12" id="KW-0472">Membrane</keyword>
<dbReference type="Gene3D" id="3.30.565.10">
    <property type="entry name" value="Histidine kinase-like ATPase, C-terminal domain"/>
    <property type="match status" value="1"/>
</dbReference>
<evidence type="ECO:0000256" key="4">
    <source>
        <dbReference type="ARBA" id="ARBA00022553"/>
    </source>
</evidence>